<feature type="compositionally biased region" description="Basic and acidic residues" evidence="1">
    <location>
        <begin position="117"/>
        <end position="128"/>
    </location>
</feature>
<evidence type="ECO:0000313" key="3">
    <source>
        <dbReference type="Proteomes" id="UP000887013"/>
    </source>
</evidence>
<dbReference type="AlphaFoldDB" id="A0A8X6Q9F1"/>
<comment type="caution">
    <text evidence="2">The sequence shown here is derived from an EMBL/GenBank/DDBJ whole genome shotgun (WGS) entry which is preliminary data.</text>
</comment>
<gene>
    <name evidence="2" type="ORF">NPIL_669641</name>
</gene>
<keyword evidence="3" id="KW-1185">Reference proteome</keyword>
<dbReference type="EMBL" id="BMAW01029637">
    <property type="protein sequence ID" value="GFU12942.1"/>
    <property type="molecule type" value="Genomic_DNA"/>
</dbReference>
<dbReference type="Proteomes" id="UP000887013">
    <property type="component" value="Unassembled WGS sequence"/>
</dbReference>
<protein>
    <submittedName>
        <fullName evidence="2">Uncharacterized protein</fullName>
    </submittedName>
</protein>
<proteinExistence type="predicted"/>
<organism evidence="2 3">
    <name type="scientific">Nephila pilipes</name>
    <name type="common">Giant wood spider</name>
    <name type="synonym">Nephila maculata</name>
    <dbReference type="NCBI Taxonomy" id="299642"/>
    <lineage>
        <taxon>Eukaryota</taxon>
        <taxon>Metazoa</taxon>
        <taxon>Ecdysozoa</taxon>
        <taxon>Arthropoda</taxon>
        <taxon>Chelicerata</taxon>
        <taxon>Arachnida</taxon>
        <taxon>Araneae</taxon>
        <taxon>Araneomorphae</taxon>
        <taxon>Entelegynae</taxon>
        <taxon>Araneoidea</taxon>
        <taxon>Nephilidae</taxon>
        <taxon>Nephila</taxon>
    </lineage>
</organism>
<evidence type="ECO:0000313" key="2">
    <source>
        <dbReference type="EMBL" id="GFU12942.1"/>
    </source>
</evidence>
<sequence length="141" mass="16309">MQRKKSGKGQERVADGTRKWLQWNGHRWLSSQMGLFEIVSMWQCVIAHFVKHIAAGSEERILQVQDCASKTVIDMQGSLKHRIQILQKHNLPFLAHTQNEIFFKTKQPKATLVPTGKEQKQRSEEEKSSCSNVGRKCYNMQ</sequence>
<feature type="region of interest" description="Disordered" evidence="1">
    <location>
        <begin position="112"/>
        <end position="131"/>
    </location>
</feature>
<evidence type="ECO:0000256" key="1">
    <source>
        <dbReference type="SAM" id="MobiDB-lite"/>
    </source>
</evidence>
<accession>A0A8X6Q9F1</accession>
<name>A0A8X6Q9F1_NEPPI</name>
<reference evidence="2" key="1">
    <citation type="submission" date="2020-08" db="EMBL/GenBank/DDBJ databases">
        <title>Multicomponent nature underlies the extraordinary mechanical properties of spider dragline silk.</title>
        <authorList>
            <person name="Kono N."/>
            <person name="Nakamura H."/>
            <person name="Mori M."/>
            <person name="Yoshida Y."/>
            <person name="Ohtoshi R."/>
            <person name="Malay A.D."/>
            <person name="Moran D.A.P."/>
            <person name="Tomita M."/>
            <person name="Numata K."/>
            <person name="Arakawa K."/>
        </authorList>
    </citation>
    <scope>NUCLEOTIDE SEQUENCE</scope>
</reference>